<sequence length="144" mass="15441">MLDPESDRRRHRLVIGGRDPDIGTAVFPHQPVGVLTNFHLRRAGEVGMVGDAVADGVPESAQRRLDHLCGSGRADDRQRRCVRGERAHPAGDDHIAQVGDVIAVQMGQQQCAELVGAGTDRGQALQHSAAAVDEKHLVARAHQG</sequence>
<organism evidence="1 2">
    <name type="scientific">Mycolicibacterium conceptionense</name>
    <dbReference type="NCBI Taxonomy" id="451644"/>
    <lineage>
        <taxon>Bacteria</taxon>
        <taxon>Bacillati</taxon>
        <taxon>Actinomycetota</taxon>
        <taxon>Actinomycetes</taxon>
        <taxon>Mycobacteriales</taxon>
        <taxon>Mycobacteriaceae</taxon>
        <taxon>Mycolicibacterium</taxon>
    </lineage>
</organism>
<dbReference type="Proteomes" id="UP000182227">
    <property type="component" value="Unassembled WGS sequence"/>
</dbReference>
<evidence type="ECO:0000313" key="1">
    <source>
        <dbReference type="EMBL" id="CQD21922.1"/>
    </source>
</evidence>
<proteinExistence type="predicted"/>
<dbReference type="AlphaFoldDB" id="A0A0U1DSD6"/>
<accession>A0A0U1DSD6</accession>
<protein>
    <submittedName>
        <fullName evidence="1">Uncharacterized protein</fullName>
    </submittedName>
</protein>
<evidence type="ECO:0000313" key="2">
    <source>
        <dbReference type="Proteomes" id="UP000182227"/>
    </source>
</evidence>
<gene>
    <name evidence="1" type="ORF">BN970_05176</name>
</gene>
<reference evidence="1 2" key="1">
    <citation type="submission" date="2015-03" db="EMBL/GenBank/DDBJ databases">
        <authorList>
            <person name="Murphy D."/>
        </authorList>
    </citation>
    <scope>NUCLEOTIDE SEQUENCE [LARGE SCALE GENOMIC DNA]</scope>
    <source>
        <strain evidence="1 2">D16</strain>
    </source>
</reference>
<name>A0A0U1DSD6_9MYCO</name>
<dbReference type="EMBL" id="CTEF01000004">
    <property type="protein sequence ID" value="CQD21922.1"/>
    <property type="molecule type" value="Genomic_DNA"/>
</dbReference>